<name>A0A0H3FMD5_KLEAK</name>
<organism evidence="1 2">
    <name type="scientific">Klebsiella aerogenes (strain ATCC 13048 / DSM 30053 / CCUG 1429 / JCM 1235 / KCTC 2190 / NBRC 13534 / NCIMB 10102 / NCTC 10006 / CDC 819-56)</name>
    <name type="common">Enterobacter aerogenes</name>
    <dbReference type="NCBI Taxonomy" id="1028307"/>
    <lineage>
        <taxon>Bacteria</taxon>
        <taxon>Pseudomonadati</taxon>
        <taxon>Pseudomonadota</taxon>
        <taxon>Gammaproteobacteria</taxon>
        <taxon>Enterobacterales</taxon>
        <taxon>Enterobacteriaceae</taxon>
        <taxon>Klebsiella/Raoultella group</taxon>
        <taxon>Klebsiella</taxon>
    </lineage>
</organism>
<gene>
    <name evidence="1" type="ordered locus">EAE_08305</name>
</gene>
<proteinExistence type="predicted"/>
<keyword evidence="2" id="KW-1185">Reference proteome</keyword>
<dbReference type="PATRIC" id="fig|1028307.3.peg.1653"/>
<dbReference type="Pfam" id="PF05973">
    <property type="entry name" value="Gp49"/>
    <property type="match status" value="1"/>
</dbReference>
<protein>
    <recommendedName>
        <fullName evidence="3">Cytoplasmic protein</fullName>
    </recommendedName>
</protein>
<reference evidence="1 2" key="1">
    <citation type="journal article" date="2012" name="J. Bacteriol.">
        <title>Complete genome sequence of Enterobacter aerogenes KCTC 2190.</title>
        <authorList>
            <person name="Shin S.H."/>
            <person name="Kim S."/>
            <person name="Kim J.Y."/>
            <person name="Lee S."/>
            <person name="Um Y."/>
            <person name="Oh M.K."/>
            <person name="Kim Y.R."/>
            <person name="Lee J."/>
            <person name="Yang K.S."/>
        </authorList>
    </citation>
    <scope>NUCLEOTIDE SEQUENCE [LARGE SCALE GENOMIC DNA]</scope>
    <source>
        <strain evidence="1 2">KCTC 2190</strain>
    </source>
</reference>
<dbReference type="eggNOG" id="COG4679">
    <property type="taxonomic scope" value="Bacteria"/>
</dbReference>
<dbReference type="RefSeq" id="WP_015368791.1">
    <property type="nucleotide sequence ID" value="NC_015663.1"/>
</dbReference>
<evidence type="ECO:0000313" key="2">
    <source>
        <dbReference type="Proteomes" id="UP000008881"/>
    </source>
</evidence>
<dbReference type="EMBL" id="CP002824">
    <property type="protein sequence ID" value="AEG96585.1"/>
    <property type="molecule type" value="Genomic_DNA"/>
</dbReference>
<dbReference type="HOGENOM" id="CLU_139003_0_1_6"/>
<dbReference type="KEGG" id="eae:EAE_08305"/>
<sequence>MLNQGQSLRRIVWMGSSFDDLRQFPEEVRRDAGFQLYRLQAGLEAADWKAMPQLGRGVEEIRLRHYSGAYRVIYLARFEAEVYVLHCFNKKTRRTAEHEKQIVRSRLQLIPQEHRSRK</sequence>
<accession>A0A0H3FMD5</accession>
<dbReference type="InterPro" id="IPR009241">
    <property type="entry name" value="HigB-like"/>
</dbReference>
<dbReference type="Proteomes" id="UP000008881">
    <property type="component" value="Chromosome"/>
</dbReference>
<evidence type="ECO:0000313" key="1">
    <source>
        <dbReference type="EMBL" id="AEG96585.1"/>
    </source>
</evidence>
<dbReference type="AlphaFoldDB" id="A0A0H3FMD5"/>
<dbReference type="OrthoDB" id="9797093at2"/>
<evidence type="ECO:0008006" key="3">
    <source>
        <dbReference type="Google" id="ProtNLM"/>
    </source>
</evidence>
<dbReference type="GeneID" id="93309845"/>